<reference evidence="1" key="1">
    <citation type="submission" date="2021-05" db="EMBL/GenBank/DDBJ databases">
        <title>An isolated secondary fermenter in methanogenic hydrocarbon-degrading communities.</title>
        <authorList>
            <person name="Liu Y.-F."/>
            <person name="Liu Z.-l."/>
        </authorList>
    </citation>
    <scope>NUCLEOTIDE SEQUENCE</scope>
    <source>
        <strain evidence="1">L-13</strain>
    </source>
</reference>
<gene>
    <name evidence="1" type="ORF">KIH16_13340</name>
</gene>
<name>A0ACD1DVB4_9BACT</name>
<dbReference type="EMBL" id="CP074691">
    <property type="protein sequence ID" value="QVL36100.1"/>
    <property type="molecule type" value="Genomic_DNA"/>
</dbReference>
<organism evidence="1 2">
    <name type="scientific">Aminirod propionatiphilus</name>
    <dbReference type="NCBI Taxonomy" id="3415223"/>
    <lineage>
        <taxon>Bacteria</taxon>
        <taxon>Thermotogati</taxon>
        <taxon>Synergistota</taxon>
        <taxon>Synergistia</taxon>
        <taxon>Synergistales</taxon>
        <taxon>Aminiphilaceae</taxon>
        <taxon>Aminirod</taxon>
    </lineage>
</organism>
<protein>
    <submittedName>
        <fullName evidence="1">DUF4412 domain-containing protein</fullName>
    </submittedName>
</protein>
<evidence type="ECO:0000313" key="1">
    <source>
        <dbReference type="EMBL" id="QVL36100.1"/>
    </source>
</evidence>
<accession>A0ACD1DVB4</accession>
<dbReference type="Proteomes" id="UP000682204">
    <property type="component" value="Chromosome"/>
</dbReference>
<keyword evidence="2" id="KW-1185">Reference proteome</keyword>
<evidence type="ECO:0000313" key="2">
    <source>
        <dbReference type="Proteomes" id="UP000682204"/>
    </source>
</evidence>
<sequence>MILSLCLVAGGAWAANFEADMVIEGPMGAMTGKIYVKGDRQRQDMEGAMGRTGVITLGEDRSSLILLHDRKAYMEMEAAAFPMADMGGLDADSVPREGAAPEGMKMQNLGSETVAGYVCEKIRLVDEENGDVSTLIWFSHDLSMPLKAIHESPEGTSTVEYRNIVEGNVADDVFQVPEGYQKMEMGAF</sequence>
<proteinExistence type="predicted"/>